<evidence type="ECO:0000313" key="1">
    <source>
        <dbReference type="EMBL" id="KAF6763274.1"/>
    </source>
</evidence>
<dbReference type="AlphaFoldDB" id="A0A8H6IF17"/>
<dbReference type="OrthoDB" id="3259102at2759"/>
<accession>A0A8H6IF17</accession>
<reference evidence="1 2" key="1">
    <citation type="submission" date="2020-07" db="EMBL/GenBank/DDBJ databases">
        <title>Comparative genomics of pyrophilous fungi reveals a link between fire events and developmental genes.</title>
        <authorList>
            <consortium name="DOE Joint Genome Institute"/>
            <person name="Steindorff A.S."/>
            <person name="Carver A."/>
            <person name="Calhoun S."/>
            <person name="Stillman K."/>
            <person name="Liu H."/>
            <person name="Lipzen A."/>
            <person name="Pangilinan J."/>
            <person name="Labutti K."/>
            <person name="Bruns T.D."/>
            <person name="Grigoriev I.V."/>
        </authorList>
    </citation>
    <scope>NUCLEOTIDE SEQUENCE [LARGE SCALE GENOMIC DNA]</scope>
    <source>
        <strain evidence="1 2">CBS 144469</strain>
    </source>
</reference>
<organism evidence="1 2">
    <name type="scientific">Ephemerocybe angulata</name>
    <dbReference type="NCBI Taxonomy" id="980116"/>
    <lineage>
        <taxon>Eukaryota</taxon>
        <taxon>Fungi</taxon>
        <taxon>Dikarya</taxon>
        <taxon>Basidiomycota</taxon>
        <taxon>Agaricomycotina</taxon>
        <taxon>Agaricomycetes</taxon>
        <taxon>Agaricomycetidae</taxon>
        <taxon>Agaricales</taxon>
        <taxon>Agaricineae</taxon>
        <taxon>Psathyrellaceae</taxon>
        <taxon>Ephemerocybe</taxon>
    </lineage>
</organism>
<proteinExistence type="predicted"/>
<dbReference type="EMBL" id="JACGCI010000006">
    <property type="protein sequence ID" value="KAF6763274.1"/>
    <property type="molecule type" value="Genomic_DNA"/>
</dbReference>
<sequence>MHADDFSNICLPRFWRVYKRRESQVLRLLLKAPSTLQAHTLTHIMRSSAIISILISACLPIFAASTDSVDGSPSLILGLLSSSTINSTVPLARRQFIGCTNFDWVICSNAYGCCPDRYTCQPNNPEGAALGRAWCCPPQGLVCGNGEGCCNPETAKCCGTTCCNENMVCTKDLKCVAATSSGLSSSATSTRSVNVTFTSTTTRPWECSDQFYPAMDWLQMRPFLRRITKRSQSQQALFQGPW</sequence>
<name>A0A8H6IF17_9AGAR</name>
<protein>
    <recommendedName>
        <fullName evidence="3">Granulin</fullName>
    </recommendedName>
</protein>
<keyword evidence="2" id="KW-1185">Reference proteome</keyword>
<evidence type="ECO:0000313" key="2">
    <source>
        <dbReference type="Proteomes" id="UP000521943"/>
    </source>
</evidence>
<dbReference type="Proteomes" id="UP000521943">
    <property type="component" value="Unassembled WGS sequence"/>
</dbReference>
<comment type="caution">
    <text evidence="1">The sequence shown here is derived from an EMBL/GenBank/DDBJ whole genome shotgun (WGS) entry which is preliminary data.</text>
</comment>
<evidence type="ECO:0008006" key="3">
    <source>
        <dbReference type="Google" id="ProtNLM"/>
    </source>
</evidence>
<gene>
    <name evidence="1" type="ORF">DFP72DRAFT_528474</name>
</gene>